<protein>
    <recommendedName>
        <fullName evidence="4">Na+/H+ antiporter NhaD</fullName>
    </recommendedName>
</protein>
<proteinExistence type="predicted"/>
<keyword evidence="1" id="KW-0472">Membrane</keyword>
<feature type="transmembrane region" description="Helical" evidence="1">
    <location>
        <begin position="385"/>
        <end position="404"/>
    </location>
</feature>
<keyword evidence="1" id="KW-1133">Transmembrane helix</keyword>
<accession>A0A1G6JHU6</accession>
<feature type="transmembrane region" description="Helical" evidence="1">
    <location>
        <begin position="350"/>
        <end position="373"/>
    </location>
</feature>
<dbReference type="Proteomes" id="UP000199387">
    <property type="component" value="Unassembled WGS sequence"/>
</dbReference>
<dbReference type="AlphaFoldDB" id="A0A1G6JHU6"/>
<evidence type="ECO:0000256" key="1">
    <source>
        <dbReference type="SAM" id="Phobius"/>
    </source>
</evidence>
<evidence type="ECO:0000313" key="3">
    <source>
        <dbReference type="Proteomes" id="UP000199387"/>
    </source>
</evidence>
<evidence type="ECO:0000313" key="2">
    <source>
        <dbReference type="EMBL" id="SDC18218.1"/>
    </source>
</evidence>
<evidence type="ECO:0008006" key="4">
    <source>
        <dbReference type="Google" id="ProtNLM"/>
    </source>
</evidence>
<keyword evidence="1" id="KW-0812">Transmembrane</keyword>
<gene>
    <name evidence="2" type="ORF">SAMN04488112_10447</name>
</gene>
<dbReference type="STRING" id="1236220.SAMN04488112_10447"/>
<reference evidence="2 3" key="1">
    <citation type="submission" date="2016-10" db="EMBL/GenBank/DDBJ databases">
        <authorList>
            <person name="de Groot N.N."/>
        </authorList>
    </citation>
    <scope>NUCLEOTIDE SEQUENCE [LARGE SCALE GENOMIC DNA]</scope>
    <source>
        <strain evidence="2 3">DSM 45514</strain>
    </source>
</reference>
<feature type="transmembrane region" description="Helical" evidence="1">
    <location>
        <begin position="12"/>
        <end position="40"/>
    </location>
</feature>
<feature type="transmembrane region" description="Helical" evidence="1">
    <location>
        <begin position="172"/>
        <end position="191"/>
    </location>
</feature>
<feature type="transmembrane region" description="Helical" evidence="1">
    <location>
        <begin position="203"/>
        <end position="221"/>
    </location>
</feature>
<dbReference type="RefSeq" id="WP_091566828.1">
    <property type="nucleotide sequence ID" value="NZ_FMZA01000004.1"/>
</dbReference>
<dbReference type="EMBL" id="FMZA01000004">
    <property type="protein sequence ID" value="SDC18218.1"/>
    <property type="molecule type" value="Genomic_DNA"/>
</dbReference>
<feature type="transmembrane region" description="Helical" evidence="1">
    <location>
        <begin position="271"/>
        <end position="291"/>
    </location>
</feature>
<feature type="transmembrane region" description="Helical" evidence="1">
    <location>
        <begin position="81"/>
        <end position="98"/>
    </location>
</feature>
<feature type="transmembrane region" description="Helical" evidence="1">
    <location>
        <begin position="52"/>
        <end position="69"/>
    </location>
</feature>
<sequence length="452" mass="50371">MLAIDTLRRWLYTLLVLFYMGNLFLDSPHLACITGGIAILCLPLSYPGSIRTFQAVSLVFLTVGLILFITSGMSWTQFPTFFTSTGLILSLLYMLPWINNLITVGRYEQHLGRLLKNGTRHLASLYRRTSLVSYVLCIFLFFASIPLVHRVLQKPLSGLQESLRHRFASESILRAFSIATVWSPVEVFIVVASGATGVAYPELLPYLLLFSVVMLAIDWLLAQRYRKHSLKPAVTPTPGGATARPGKLLQLIAALFLLIGMSNLLTDWLSIDFFAAITLFILPFCLIWALLIRRGKAYWKYSLLAWKKQVPGLHNLALLFLSLGFFNRMVEETDILSYLQGPLLSLAETPVLLFVLIQLSAILLALVGFHPLVTLGLQGLLLQPLLDTLNPLSLAVLLLTANLASDASGTYNTTVAMMTQLTRESPYRITRWNIGFALLYSSVGTAFALWLL</sequence>
<name>A0A1G6JHU6_9BACL</name>
<feature type="transmembrane region" description="Helical" evidence="1">
    <location>
        <begin position="131"/>
        <end position="152"/>
    </location>
</feature>
<keyword evidence="3" id="KW-1185">Reference proteome</keyword>
<feature type="transmembrane region" description="Helical" evidence="1">
    <location>
        <begin position="432"/>
        <end position="451"/>
    </location>
</feature>
<organism evidence="2 3">
    <name type="scientific">Melghirimyces thermohalophilus</name>
    <dbReference type="NCBI Taxonomy" id="1236220"/>
    <lineage>
        <taxon>Bacteria</taxon>
        <taxon>Bacillati</taxon>
        <taxon>Bacillota</taxon>
        <taxon>Bacilli</taxon>
        <taxon>Bacillales</taxon>
        <taxon>Thermoactinomycetaceae</taxon>
        <taxon>Melghirimyces</taxon>
    </lineage>
</organism>
<dbReference type="OrthoDB" id="2960907at2"/>